<feature type="region of interest" description="Disordered" evidence="1">
    <location>
        <begin position="8"/>
        <end position="31"/>
    </location>
</feature>
<dbReference type="InterPro" id="IPR011990">
    <property type="entry name" value="TPR-like_helical_dom_sf"/>
</dbReference>
<evidence type="ECO:0000313" key="2">
    <source>
        <dbReference type="EMBL" id="MEC4174862.1"/>
    </source>
</evidence>
<dbReference type="InterPro" id="IPR019734">
    <property type="entry name" value="TPR_rpt"/>
</dbReference>
<evidence type="ECO:0000313" key="3">
    <source>
        <dbReference type="Proteomes" id="UP001349994"/>
    </source>
</evidence>
<proteinExistence type="predicted"/>
<comment type="caution">
    <text evidence="2">The sequence shown here is derived from an EMBL/GenBank/DDBJ whole genome shotgun (WGS) entry which is preliminary data.</text>
</comment>
<keyword evidence="3" id="KW-1185">Reference proteome</keyword>
<dbReference type="RefSeq" id="WP_338208286.1">
    <property type="nucleotide sequence ID" value="NZ_JAYMFF010000001.1"/>
</dbReference>
<dbReference type="Pfam" id="PF13181">
    <property type="entry name" value="TPR_8"/>
    <property type="match status" value="2"/>
</dbReference>
<dbReference type="Proteomes" id="UP001349994">
    <property type="component" value="Unassembled WGS sequence"/>
</dbReference>
<sequence>MFDFFRKKNNGSGAEGDAAASPATAGDTSDRTTRDVLAEFTSAPLPDAVDGLLFRVSMADAVHPASGFEAYAARLLSDAEAPSLRAIAVEHPVELRRLNTTDLFWAVFDDSTINAGNRATILRIESVLDRLALISKVLEDGNGAVAASTCTEAQCSQADWQVLRSIANDANDYLTAADRDNKLNTQYGTTGARGGNWDLSTRLATACEAMVLPFRLEYRFVCDASTGTIVADVSLPGPDVFPKSRYDAATNQWIDIAANRPAAAAAYALRLGALIAAASFGTSVGVTRVIVNGKEGSIAGDTVLSLEFGRIPFTMGTMAAIRDGRFSAPDTECDPGTLFDLLHLQSHAINLGADGTLQSVDPLPTNLQVVRTPVAEDDRPLPDDLRALLHADTVRDLDVMSEQDADLGARYRAIMEEKDDSLLLAVAQLEDIVAETTKTDEENEAVRALREKGVTVKPLYCENVFARYLTSVVESDPTVRYQRVSDIGQAARSSLARIYRDMGDLDAAEAQARVCISLAPTSAPAFNDLITCYAEGEHYDRIIDVAKDALRVAVTGNDISYVFYRLAFAYWQTGRLTEALACYLRVPEASPMGEAALRERNDLIGEMGNQVPGNEWDPTACLRTAGVPLAPLDDVMEVVGKALVLLCDQNMPLAAAPLASLVANTQRNDVLHAVAASLRQGV</sequence>
<accession>A0ABU6IEL5</accession>
<name>A0ABU6IEL5_9ACTN</name>
<dbReference type="SUPFAM" id="SSF48452">
    <property type="entry name" value="TPR-like"/>
    <property type="match status" value="1"/>
</dbReference>
<organism evidence="2 3">
    <name type="scientific">Adlercreutzia wanghongyangiae</name>
    <dbReference type="NCBI Taxonomy" id="3111451"/>
    <lineage>
        <taxon>Bacteria</taxon>
        <taxon>Bacillati</taxon>
        <taxon>Actinomycetota</taxon>
        <taxon>Coriobacteriia</taxon>
        <taxon>Eggerthellales</taxon>
        <taxon>Eggerthellaceae</taxon>
        <taxon>Adlercreutzia</taxon>
    </lineage>
</organism>
<evidence type="ECO:0000256" key="1">
    <source>
        <dbReference type="SAM" id="MobiDB-lite"/>
    </source>
</evidence>
<protein>
    <submittedName>
        <fullName evidence="2">Tetratricopeptide repeat protein</fullName>
    </submittedName>
</protein>
<gene>
    <name evidence="2" type="ORF">VIN30_00150</name>
</gene>
<reference evidence="2 3" key="1">
    <citation type="submission" date="2024-01" db="EMBL/GenBank/DDBJ databases">
        <title>novel species in genus Adlercreutzia.</title>
        <authorList>
            <person name="Liu X."/>
        </authorList>
    </citation>
    <scope>NUCLEOTIDE SEQUENCE [LARGE SCALE GENOMIC DNA]</scope>
    <source>
        <strain evidence="2 3">R7</strain>
    </source>
</reference>
<dbReference type="Gene3D" id="1.25.40.10">
    <property type="entry name" value="Tetratricopeptide repeat domain"/>
    <property type="match status" value="1"/>
</dbReference>
<dbReference type="EMBL" id="JAYMFF010000001">
    <property type="protein sequence ID" value="MEC4174862.1"/>
    <property type="molecule type" value="Genomic_DNA"/>
</dbReference>